<protein>
    <submittedName>
        <fullName evidence="2">Alpha/beta hydrolase</fullName>
    </submittedName>
</protein>
<dbReference type="GO" id="GO:0016020">
    <property type="term" value="C:membrane"/>
    <property type="evidence" value="ECO:0007669"/>
    <property type="project" value="TreeGrafter"/>
</dbReference>
<keyword evidence="3" id="KW-1185">Reference proteome</keyword>
<dbReference type="SUPFAM" id="SSF53474">
    <property type="entry name" value="alpha/beta-Hydrolases"/>
    <property type="match status" value="1"/>
</dbReference>
<dbReference type="AlphaFoldDB" id="A0A917ZMT4"/>
<dbReference type="Gene3D" id="3.40.50.1820">
    <property type="entry name" value="alpha/beta hydrolase"/>
    <property type="match status" value="1"/>
</dbReference>
<name>A0A917ZMT4_9ACTN</name>
<keyword evidence="2" id="KW-0378">Hydrolase</keyword>
<reference evidence="2" key="1">
    <citation type="journal article" date="2014" name="Int. J. Syst. Evol. Microbiol.">
        <title>Complete genome sequence of Corynebacterium casei LMG S-19264T (=DSM 44701T), isolated from a smear-ripened cheese.</title>
        <authorList>
            <consortium name="US DOE Joint Genome Institute (JGI-PGF)"/>
            <person name="Walter F."/>
            <person name="Albersmeier A."/>
            <person name="Kalinowski J."/>
            <person name="Ruckert C."/>
        </authorList>
    </citation>
    <scope>NUCLEOTIDE SEQUENCE</scope>
    <source>
        <strain evidence="2">CGMCC 4.7201</strain>
    </source>
</reference>
<accession>A0A917ZMT4</accession>
<dbReference type="PANTHER" id="PTHR43798">
    <property type="entry name" value="MONOACYLGLYCEROL LIPASE"/>
    <property type="match status" value="1"/>
</dbReference>
<organism evidence="2 3">
    <name type="scientific">Wenjunlia tyrosinilytica</name>
    <dbReference type="NCBI Taxonomy" id="1544741"/>
    <lineage>
        <taxon>Bacteria</taxon>
        <taxon>Bacillati</taxon>
        <taxon>Actinomycetota</taxon>
        <taxon>Actinomycetes</taxon>
        <taxon>Kitasatosporales</taxon>
        <taxon>Streptomycetaceae</taxon>
        <taxon>Wenjunlia</taxon>
    </lineage>
</organism>
<feature type="domain" description="AB hydrolase-1" evidence="1">
    <location>
        <begin position="18"/>
        <end position="254"/>
    </location>
</feature>
<sequence length="264" mass="28300">MFAAHEAAAPGQPRGTALLVPGFTGSKEDFIALLEPLAKSGYRVVAVDQRGQYETGGPRDESAYARGELVLDLLALTDALSERGPVHLLGHSFGGLVARAAVIDHGPERWASLTLLSSGPAAIEPGDAAKVRMLLDAIPLMDMESIWQAKADLDAPEETPPTSDPVIEEFLHRRWLATVPEHLMAVGGQLLTEPDRVDELAEVDIPVLVASGGTDNAWPVPWLDEMARRLRALRAVIPDAGHSPNAEYPAETASALVAFWDSVR</sequence>
<evidence type="ECO:0000313" key="2">
    <source>
        <dbReference type="EMBL" id="GGO85850.1"/>
    </source>
</evidence>
<gene>
    <name evidence="2" type="ORF">GCM10012280_20590</name>
</gene>
<reference evidence="2" key="2">
    <citation type="submission" date="2020-09" db="EMBL/GenBank/DDBJ databases">
        <authorList>
            <person name="Sun Q."/>
            <person name="Zhou Y."/>
        </authorList>
    </citation>
    <scope>NUCLEOTIDE SEQUENCE</scope>
    <source>
        <strain evidence="2">CGMCC 4.7201</strain>
    </source>
</reference>
<evidence type="ECO:0000259" key="1">
    <source>
        <dbReference type="Pfam" id="PF12697"/>
    </source>
</evidence>
<dbReference type="InterPro" id="IPR029058">
    <property type="entry name" value="AB_hydrolase_fold"/>
</dbReference>
<dbReference type="Proteomes" id="UP000641932">
    <property type="component" value="Unassembled WGS sequence"/>
</dbReference>
<dbReference type="EMBL" id="BMMS01000007">
    <property type="protein sequence ID" value="GGO85850.1"/>
    <property type="molecule type" value="Genomic_DNA"/>
</dbReference>
<dbReference type="InterPro" id="IPR050266">
    <property type="entry name" value="AB_hydrolase_sf"/>
</dbReference>
<dbReference type="GO" id="GO:0046464">
    <property type="term" value="P:acylglycerol catabolic process"/>
    <property type="evidence" value="ECO:0007669"/>
    <property type="project" value="TreeGrafter"/>
</dbReference>
<comment type="caution">
    <text evidence="2">The sequence shown here is derived from an EMBL/GenBank/DDBJ whole genome shotgun (WGS) entry which is preliminary data.</text>
</comment>
<dbReference type="Pfam" id="PF12697">
    <property type="entry name" value="Abhydrolase_6"/>
    <property type="match status" value="1"/>
</dbReference>
<proteinExistence type="predicted"/>
<dbReference type="InterPro" id="IPR000073">
    <property type="entry name" value="AB_hydrolase_1"/>
</dbReference>
<evidence type="ECO:0000313" key="3">
    <source>
        <dbReference type="Proteomes" id="UP000641932"/>
    </source>
</evidence>
<dbReference type="PANTHER" id="PTHR43798:SF5">
    <property type="entry name" value="MONOACYLGLYCEROL LIPASE ABHD6"/>
    <property type="match status" value="1"/>
</dbReference>
<dbReference type="GO" id="GO:0047372">
    <property type="term" value="F:monoacylglycerol lipase activity"/>
    <property type="evidence" value="ECO:0007669"/>
    <property type="project" value="TreeGrafter"/>
</dbReference>